<evidence type="ECO:0000256" key="1">
    <source>
        <dbReference type="ARBA" id="ARBA00004635"/>
    </source>
</evidence>
<keyword evidence="7" id="KW-0449">Lipoprotein</keyword>
<evidence type="ECO:0000256" key="7">
    <source>
        <dbReference type="ARBA" id="ARBA00023288"/>
    </source>
</evidence>
<dbReference type="AlphaFoldDB" id="A0A6I6ETF0"/>
<dbReference type="InterPro" id="IPR038501">
    <property type="entry name" value="Spore_GerAC_C_sf"/>
</dbReference>
<dbReference type="Proteomes" id="UP000422764">
    <property type="component" value="Chromosome"/>
</dbReference>
<proteinExistence type="inferred from homology"/>
<dbReference type="EMBL" id="CP046522">
    <property type="protein sequence ID" value="QGU95633.1"/>
    <property type="molecule type" value="Genomic_DNA"/>
</dbReference>
<evidence type="ECO:0000256" key="3">
    <source>
        <dbReference type="ARBA" id="ARBA00022544"/>
    </source>
</evidence>
<evidence type="ECO:0000256" key="6">
    <source>
        <dbReference type="ARBA" id="ARBA00023139"/>
    </source>
</evidence>
<dbReference type="PROSITE" id="PS51257">
    <property type="entry name" value="PROKAR_LIPOPROTEIN"/>
    <property type="match status" value="1"/>
</dbReference>
<feature type="domain" description="Spore germination protein N-terminal" evidence="9">
    <location>
        <begin position="26"/>
        <end position="197"/>
    </location>
</feature>
<reference evidence="10 11" key="1">
    <citation type="submission" date="2019-12" db="EMBL/GenBank/DDBJ databases">
        <title>Genome sequenceing of Clostridium bovifaecis.</title>
        <authorList>
            <person name="Yao Y."/>
        </authorList>
    </citation>
    <scope>NUCLEOTIDE SEQUENCE [LARGE SCALE GENOMIC DNA]</scope>
    <source>
        <strain evidence="10 11">BXX</strain>
    </source>
</reference>
<dbReference type="Pfam" id="PF05504">
    <property type="entry name" value="Spore_GerAC"/>
    <property type="match status" value="1"/>
</dbReference>
<dbReference type="GO" id="GO:0016020">
    <property type="term" value="C:membrane"/>
    <property type="evidence" value="ECO:0007669"/>
    <property type="project" value="UniProtKB-SubCell"/>
</dbReference>
<evidence type="ECO:0000256" key="4">
    <source>
        <dbReference type="ARBA" id="ARBA00022729"/>
    </source>
</evidence>
<dbReference type="PANTHER" id="PTHR35789:SF1">
    <property type="entry name" value="SPORE GERMINATION PROTEIN B3"/>
    <property type="match status" value="1"/>
</dbReference>
<sequence>MRQINKIISLFLILSLCLTTSGCWSYKELNALEIVAGFAIDKNENDEYIMTAEFAMPTQEGMSNTPYVLSAKGKTLLDAARNIILKKGSRAYWNHAKIIIVSEAIAQEGITPVIDLILREEQLREDIYLIVSREKTAREIFYRKIEKTQGEKRVLSFDIDEGFRNGTLVAKFPVEYLYVFAEEMQKEGISSMLPVVRMQEEEGSVHATLGGAGVFKGDKLIGYLNEEETKSIIYLKEKRIFPPVSVELSKSAALENGNKTKVALRTLKLRSKIKPIFENEKVVMKIDVSFDMEVDEMEKSEVDYLSKEGRALLEEAAEEKVKKDIEKVIDKACKEFNVDVLGFGLKIKQRYPDKWKEIKERWTETLKDLETDINVDVQIRGSGLYSKPIKAKE</sequence>
<evidence type="ECO:0000259" key="8">
    <source>
        <dbReference type="Pfam" id="PF05504"/>
    </source>
</evidence>
<dbReference type="InterPro" id="IPR057336">
    <property type="entry name" value="GerAC_N"/>
</dbReference>
<keyword evidence="11" id="KW-1185">Reference proteome</keyword>
<evidence type="ECO:0000313" key="10">
    <source>
        <dbReference type="EMBL" id="QGU95633.1"/>
    </source>
</evidence>
<comment type="subcellular location">
    <subcellularLocation>
        <location evidence="1">Membrane</location>
        <topology evidence="1">Lipid-anchor</topology>
    </subcellularLocation>
</comment>
<keyword evidence="6" id="KW-0564">Palmitate</keyword>
<dbReference type="NCBIfam" id="TIGR02887">
    <property type="entry name" value="spore_ger_x_C"/>
    <property type="match status" value="1"/>
</dbReference>
<evidence type="ECO:0000256" key="5">
    <source>
        <dbReference type="ARBA" id="ARBA00023136"/>
    </source>
</evidence>
<keyword evidence="4" id="KW-0732">Signal</keyword>
<gene>
    <name evidence="10" type="ORF">GOM49_11530</name>
</gene>
<name>A0A6I6ETF0_9CLOT</name>
<evidence type="ECO:0000259" key="9">
    <source>
        <dbReference type="Pfam" id="PF25198"/>
    </source>
</evidence>
<dbReference type="PANTHER" id="PTHR35789">
    <property type="entry name" value="SPORE GERMINATION PROTEIN B3"/>
    <property type="match status" value="1"/>
</dbReference>
<dbReference type="InterPro" id="IPR046953">
    <property type="entry name" value="Spore_GerAC-like_C"/>
</dbReference>
<keyword evidence="5" id="KW-0472">Membrane</keyword>
<organism evidence="10 11">
    <name type="scientific">Clostridium bovifaecis</name>
    <dbReference type="NCBI Taxonomy" id="2184719"/>
    <lineage>
        <taxon>Bacteria</taxon>
        <taxon>Bacillati</taxon>
        <taxon>Bacillota</taxon>
        <taxon>Clostridia</taxon>
        <taxon>Eubacteriales</taxon>
        <taxon>Clostridiaceae</taxon>
        <taxon>Clostridium</taxon>
    </lineage>
</organism>
<protein>
    <submittedName>
        <fullName evidence="10">Ger(X)C family spore germination protein</fullName>
    </submittedName>
</protein>
<dbReference type="Gene3D" id="3.30.300.210">
    <property type="entry name" value="Nutrient germinant receptor protein C, domain 3"/>
    <property type="match status" value="1"/>
</dbReference>
<evidence type="ECO:0000256" key="2">
    <source>
        <dbReference type="ARBA" id="ARBA00007886"/>
    </source>
</evidence>
<feature type="domain" description="Spore germination GerAC-like C-terminal" evidence="8">
    <location>
        <begin position="211"/>
        <end position="383"/>
    </location>
</feature>
<keyword evidence="3" id="KW-0309">Germination</keyword>
<dbReference type="InterPro" id="IPR008844">
    <property type="entry name" value="Spore_GerAC-like"/>
</dbReference>
<comment type="similarity">
    <text evidence="2">Belongs to the GerABKC lipoprotein family.</text>
</comment>
<evidence type="ECO:0000313" key="11">
    <source>
        <dbReference type="Proteomes" id="UP000422764"/>
    </source>
</evidence>
<dbReference type="Gene3D" id="6.20.190.10">
    <property type="entry name" value="Nutrient germinant receptor protein C, domain 1"/>
    <property type="match status" value="1"/>
</dbReference>
<accession>A0A6I6ETF0</accession>
<dbReference type="Pfam" id="PF25198">
    <property type="entry name" value="Spore_GerAC_N"/>
    <property type="match status" value="1"/>
</dbReference>
<dbReference type="GO" id="GO:0009847">
    <property type="term" value="P:spore germination"/>
    <property type="evidence" value="ECO:0007669"/>
    <property type="project" value="InterPro"/>
</dbReference>